<feature type="transmembrane region" description="Helical" evidence="7">
    <location>
        <begin position="189"/>
        <end position="217"/>
    </location>
</feature>
<dbReference type="AlphaFoldDB" id="A0A838XKB9"/>
<reference evidence="9 10" key="1">
    <citation type="submission" date="2020-07" db="EMBL/GenBank/DDBJ databases">
        <authorList>
            <person name="Li M."/>
        </authorList>
    </citation>
    <scope>NUCLEOTIDE SEQUENCE [LARGE SCALE GENOMIC DNA]</scope>
    <source>
        <strain evidence="9 10">DSM 23284</strain>
    </source>
</reference>
<name>A0A838XKB9_9HYPH</name>
<evidence type="ECO:0000256" key="4">
    <source>
        <dbReference type="ARBA" id="ARBA00022692"/>
    </source>
</evidence>
<feature type="transmembrane region" description="Helical" evidence="7">
    <location>
        <begin position="121"/>
        <end position="141"/>
    </location>
</feature>
<dbReference type="PANTHER" id="PTHR43066">
    <property type="entry name" value="RHOMBOID-RELATED PROTEIN"/>
    <property type="match status" value="1"/>
</dbReference>
<keyword evidence="3" id="KW-0997">Cell inner membrane</keyword>
<dbReference type="RefSeq" id="WP_181758767.1">
    <property type="nucleotide sequence ID" value="NZ_BMCR01000002.1"/>
</dbReference>
<dbReference type="EMBL" id="JACEON010000002">
    <property type="protein sequence ID" value="MBA4610572.1"/>
    <property type="molecule type" value="Genomic_DNA"/>
</dbReference>
<feature type="transmembrane region" description="Helical" evidence="7">
    <location>
        <begin position="147"/>
        <end position="168"/>
    </location>
</feature>
<dbReference type="Gene3D" id="1.20.1540.10">
    <property type="entry name" value="Rhomboid-like"/>
    <property type="match status" value="1"/>
</dbReference>
<keyword evidence="2" id="KW-1003">Cell membrane</keyword>
<dbReference type="GO" id="GO:0004252">
    <property type="term" value="F:serine-type endopeptidase activity"/>
    <property type="evidence" value="ECO:0007669"/>
    <property type="project" value="InterPro"/>
</dbReference>
<reference evidence="9 10" key="2">
    <citation type="submission" date="2020-08" db="EMBL/GenBank/DDBJ databases">
        <title>Stappia taiwanensis sp. nov., isolated from a coastal thermal spring.</title>
        <authorList>
            <person name="Kampfer P."/>
        </authorList>
    </citation>
    <scope>NUCLEOTIDE SEQUENCE [LARGE SCALE GENOMIC DNA]</scope>
    <source>
        <strain evidence="9 10">DSM 23284</strain>
    </source>
</reference>
<organism evidence="9 10">
    <name type="scientific">Stappia taiwanensis</name>
    <dbReference type="NCBI Taxonomy" id="992267"/>
    <lineage>
        <taxon>Bacteria</taxon>
        <taxon>Pseudomonadati</taxon>
        <taxon>Pseudomonadota</taxon>
        <taxon>Alphaproteobacteria</taxon>
        <taxon>Hyphomicrobiales</taxon>
        <taxon>Stappiaceae</taxon>
        <taxon>Stappia</taxon>
    </lineage>
</organism>
<evidence type="ECO:0000313" key="9">
    <source>
        <dbReference type="EMBL" id="MBA4610572.1"/>
    </source>
</evidence>
<feature type="domain" description="Peptidase S54 rhomboid" evidence="8">
    <location>
        <begin position="82"/>
        <end position="245"/>
    </location>
</feature>
<keyword evidence="6 7" id="KW-0472">Membrane</keyword>
<keyword evidence="9" id="KW-0645">Protease</keyword>
<evidence type="ECO:0000313" key="10">
    <source>
        <dbReference type="Proteomes" id="UP000559404"/>
    </source>
</evidence>
<gene>
    <name evidence="9" type="ORF">H1W37_02810</name>
</gene>
<dbReference type="PANTHER" id="PTHR43066:SF26">
    <property type="entry name" value="RHOMBOID PROTEASE GLPG"/>
    <property type="match status" value="1"/>
</dbReference>
<comment type="caution">
    <text evidence="9">The sequence shown here is derived from an EMBL/GenBank/DDBJ whole genome shotgun (WGS) entry which is preliminary data.</text>
</comment>
<evidence type="ECO:0000259" key="8">
    <source>
        <dbReference type="Pfam" id="PF01694"/>
    </source>
</evidence>
<dbReference type="InterPro" id="IPR022764">
    <property type="entry name" value="Peptidase_S54_rhomboid_dom"/>
</dbReference>
<evidence type="ECO:0000256" key="6">
    <source>
        <dbReference type="ARBA" id="ARBA00023136"/>
    </source>
</evidence>
<dbReference type="Proteomes" id="UP000559404">
    <property type="component" value="Unassembled WGS sequence"/>
</dbReference>
<keyword evidence="9" id="KW-0378">Hydrolase</keyword>
<evidence type="ECO:0000256" key="3">
    <source>
        <dbReference type="ARBA" id="ARBA00022519"/>
    </source>
</evidence>
<evidence type="ECO:0000256" key="2">
    <source>
        <dbReference type="ARBA" id="ARBA00022475"/>
    </source>
</evidence>
<sequence length="256" mass="26743">MTDPVSADPQPPAPAGPDAPEPVFNLPGVVTALAVLLIAIHAIDGWLPIGLSREVLLTFAFLPIRYDPALMGGMTLPGGAAGDVWTFLTYAFLHGSWSHVFVNVLWMTVFGSAVARRFGPLRFLLLSAVCAIAGALVHLLAHFGEAVPMIGASAAISGQMAAATRFVFQMGGPLGAIRRTDAAAYRVPATGLVASLANPSVIAFLGVWFAINLLFGLWSVPLAGEGGSIAWEAHIGGFLAGFLLFRLFDPVRAGRG</sequence>
<keyword evidence="5 7" id="KW-1133">Transmembrane helix</keyword>
<proteinExistence type="predicted"/>
<keyword evidence="10" id="KW-1185">Reference proteome</keyword>
<dbReference type="SUPFAM" id="SSF144091">
    <property type="entry name" value="Rhomboid-like"/>
    <property type="match status" value="1"/>
</dbReference>
<evidence type="ECO:0000256" key="5">
    <source>
        <dbReference type="ARBA" id="ARBA00022989"/>
    </source>
</evidence>
<accession>A0A838XKB9</accession>
<keyword evidence="4 7" id="KW-0812">Transmembrane</keyword>
<evidence type="ECO:0000256" key="7">
    <source>
        <dbReference type="SAM" id="Phobius"/>
    </source>
</evidence>
<feature type="transmembrane region" description="Helical" evidence="7">
    <location>
        <begin position="229"/>
        <end position="248"/>
    </location>
</feature>
<dbReference type="Pfam" id="PF01694">
    <property type="entry name" value="Rhomboid"/>
    <property type="match status" value="1"/>
</dbReference>
<dbReference type="GO" id="GO:0006508">
    <property type="term" value="P:proteolysis"/>
    <property type="evidence" value="ECO:0007669"/>
    <property type="project" value="UniProtKB-KW"/>
</dbReference>
<evidence type="ECO:0000256" key="1">
    <source>
        <dbReference type="ARBA" id="ARBA00004141"/>
    </source>
</evidence>
<feature type="transmembrane region" description="Helical" evidence="7">
    <location>
        <begin position="24"/>
        <end position="43"/>
    </location>
</feature>
<protein>
    <submittedName>
        <fullName evidence="9">Rhomboid family intramembrane serine protease</fullName>
    </submittedName>
</protein>
<dbReference type="GO" id="GO:0016020">
    <property type="term" value="C:membrane"/>
    <property type="evidence" value="ECO:0007669"/>
    <property type="project" value="UniProtKB-SubCell"/>
</dbReference>
<dbReference type="InterPro" id="IPR035952">
    <property type="entry name" value="Rhomboid-like_sf"/>
</dbReference>
<comment type="subcellular location">
    <subcellularLocation>
        <location evidence="1">Membrane</location>
        <topology evidence="1">Multi-pass membrane protein</topology>
    </subcellularLocation>
</comment>